<feature type="compositionally biased region" description="Acidic residues" evidence="9">
    <location>
        <begin position="494"/>
        <end position="504"/>
    </location>
</feature>
<evidence type="ECO:0000256" key="1">
    <source>
        <dbReference type="ARBA" id="ARBA00004123"/>
    </source>
</evidence>
<evidence type="ECO:0000256" key="8">
    <source>
        <dbReference type="RuleBase" id="RU367067"/>
    </source>
</evidence>
<comment type="subcellular location">
    <subcellularLocation>
        <location evidence="1 8">Nucleus</location>
    </subcellularLocation>
</comment>
<feature type="compositionally biased region" description="Low complexity" evidence="9">
    <location>
        <begin position="296"/>
        <end position="308"/>
    </location>
</feature>
<dbReference type="PANTHER" id="PTHR28124">
    <property type="entry name" value="DNA REPLICATION REGULATOR SLD2"/>
    <property type="match status" value="1"/>
</dbReference>
<accession>A0A2V5JDC8</accession>
<dbReference type="GO" id="GO:0003688">
    <property type="term" value="F:DNA replication origin binding"/>
    <property type="evidence" value="ECO:0007669"/>
    <property type="project" value="TreeGrafter"/>
</dbReference>
<gene>
    <name evidence="10" type="ORF">BP00DRAFT_391864</name>
</gene>
<dbReference type="AlphaFoldDB" id="A0A2V5JDC8"/>
<evidence type="ECO:0000256" key="7">
    <source>
        <dbReference type="ARBA" id="ARBA00025253"/>
    </source>
</evidence>
<feature type="compositionally biased region" description="Basic residues" evidence="9">
    <location>
        <begin position="79"/>
        <end position="89"/>
    </location>
</feature>
<comment type="function">
    <text evidence="7 8">Has a role in the initiation of DNA replication. Required at S-phase checkpoint.</text>
</comment>
<feature type="compositionally biased region" description="Gly residues" evidence="9">
    <location>
        <begin position="578"/>
        <end position="588"/>
    </location>
</feature>
<feature type="compositionally biased region" description="Basic residues" evidence="9">
    <location>
        <begin position="407"/>
        <end position="421"/>
    </location>
</feature>
<feature type="compositionally biased region" description="Polar residues" evidence="9">
    <location>
        <begin position="310"/>
        <end position="334"/>
    </location>
</feature>
<organism evidence="10 11">
    <name type="scientific">Aspergillus indologenus CBS 114.80</name>
    <dbReference type="NCBI Taxonomy" id="1450541"/>
    <lineage>
        <taxon>Eukaryota</taxon>
        <taxon>Fungi</taxon>
        <taxon>Dikarya</taxon>
        <taxon>Ascomycota</taxon>
        <taxon>Pezizomycotina</taxon>
        <taxon>Eurotiomycetes</taxon>
        <taxon>Eurotiomycetidae</taxon>
        <taxon>Eurotiales</taxon>
        <taxon>Aspergillaceae</taxon>
        <taxon>Aspergillus</taxon>
        <taxon>Aspergillus subgen. Circumdati</taxon>
    </lineage>
</organism>
<keyword evidence="6 8" id="KW-0131">Cell cycle</keyword>
<feature type="compositionally biased region" description="Acidic residues" evidence="9">
    <location>
        <begin position="225"/>
        <end position="247"/>
    </location>
</feature>
<dbReference type="InterPro" id="IPR021110">
    <property type="entry name" value="DNA_rep_checkpnt_protein"/>
</dbReference>
<dbReference type="GO" id="GO:0006270">
    <property type="term" value="P:DNA replication initiation"/>
    <property type="evidence" value="ECO:0007669"/>
    <property type="project" value="UniProtKB-UniRule"/>
</dbReference>
<evidence type="ECO:0000256" key="4">
    <source>
        <dbReference type="ARBA" id="ARBA00022705"/>
    </source>
</evidence>
<evidence type="ECO:0000256" key="6">
    <source>
        <dbReference type="ARBA" id="ARBA00023306"/>
    </source>
</evidence>
<evidence type="ECO:0000256" key="2">
    <source>
        <dbReference type="ARBA" id="ARBA00007276"/>
    </source>
</evidence>
<dbReference type="Pfam" id="PF11719">
    <property type="entry name" value="Drc1-Sld2"/>
    <property type="match status" value="1"/>
</dbReference>
<dbReference type="Gene3D" id="1.10.10.1460">
    <property type="match status" value="1"/>
</dbReference>
<feature type="compositionally biased region" description="Basic and acidic residues" evidence="9">
    <location>
        <begin position="506"/>
        <end position="521"/>
    </location>
</feature>
<feature type="compositionally biased region" description="Basic residues" evidence="9">
    <location>
        <begin position="208"/>
        <end position="219"/>
    </location>
</feature>
<evidence type="ECO:0000256" key="9">
    <source>
        <dbReference type="SAM" id="MobiDB-lite"/>
    </source>
</evidence>
<sequence>MAPATTPLTATPSSTDLRAELKEWERAFADANGGRKAERSDIKQVPEIAAKYKEYSRLKALETSSTSHPPSRPTENARHHSKKKRKHASPHGPSDPSHNLNTPRKKTDNGGAWAGAGAGAGAFETPSRKTTSTAHPAEVDPYDSPSVLRRLFSPSTHLSPLKAAIGPTPQRDGKALGLFDLLSESGGSTATPSAARIASLTDANVRTPSRRAKTRKMKRGTMDTIAEEEGEGEADGEGGEDSGDDEESSRLGRTPTSSGKKWMLSTLFATPTTWRYATMMDDGSNTGTALAGGVAAAGEGAEGGPAKATQEPNGSETPSFLRRSTSGRYDTSDITGGLSPMATRKRPQFVGKGLSALVKGLRDMEEEQMEDDMDVLREIEAEQAAMMDAQVADSQAAAAENESAPVWKKKGQKRTTRKVRMKPVVATSRQSAPELPSFSDGEEEEGGEDAGPDGGVTAVRETQQLVAPGPLDRSHTEVSDLDDLDSLHTMSEPDLSDFDPDYDEGPQPREKSKSFSEKMKEAIAAGKPPATGTPEKPPVRPQTQAKDPEPKQPRARKVNPEAHANYRSLKIRNKNFKGRGGGRFGRRR</sequence>
<dbReference type="GO" id="GO:0031261">
    <property type="term" value="C:DNA replication preinitiation complex"/>
    <property type="evidence" value="ECO:0007669"/>
    <property type="project" value="TreeGrafter"/>
</dbReference>
<feature type="compositionally biased region" description="Acidic residues" evidence="9">
    <location>
        <begin position="440"/>
        <end position="451"/>
    </location>
</feature>
<evidence type="ECO:0000256" key="3">
    <source>
        <dbReference type="ARBA" id="ARBA00018363"/>
    </source>
</evidence>
<dbReference type="FunFam" id="1.10.10.1460:FF:000001">
    <property type="entry name" value="DNA replication regulator Sld2"/>
    <property type="match status" value="1"/>
</dbReference>
<feature type="region of interest" description="Disordered" evidence="9">
    <location>
        <begin position="183"/>
        <end position="259"/>
    </location>
</feature>
<dbReference type="InterPro" id="IPR040203">
    <property type="entry name" value="Sld2"/>
</dbReference>
<dbReference type="Proteomes" id="UP000248817">
    <property type="component" value="Unassembled WGS sequence"/>
</dbReference>
<feature type="region of interest" description="Disordered" evidence="9">
    <location>
        <begin position="59"/>
        <end position="147"/>
    </location>
</feature>
<dbReference type="GO" id="GO:0003697">
    <property type="term" value="F:single-stranded DNA binding"/>
    <property type="evidence" value="ECO:0007669"/>
    <property type="project" value="TreeGrafter"/>
</dbReference>
<evidence type="ECO:0000313" key="10">
    <source>
        <dbReference type="EMBL" id="PYI33646.1"/>
    </source>
</evidence>
<keyword evidence="5 8" id="KW-0539">Nucleus</keyword>
<dbReference type="GO" id="GO:1902977">
    <property type="term" value="P:mitotic DNA replication preinitiation complex assembly"/>
    <property type="evidence" value="ECO:0007669"/>
    <property type="project" value="TreeGrafter"/>
</dbReference>
<keyword evidence="11" id="KW-1185">Reference proteome</keyword>
<protein>
    <recommendedName>
        <fullName evidence="3 8">DNA replication regulator SLD2</fullName>
    </recommendedName>
</protein>
<reference evidence="10 11" key="1">
    <citation type="submission" date="2018-02" db="EMBL/GenBank/DDBJ databases">
        <title>The genomes of Aspergillus section Nigri reveals drivers in fungal speciation.</title>
        <authorList>
            <consortium name="DOE Joint Genome Institute"/>
            <person name="Vesth T.C."/>
            <person name="Nybo J."/>
            <person name="Theobald S."/>
            <person name="Brandl J."/>
            <person name="Frisvad J.C."/>
            <person name="Nielsen K.F."/>
            <person name="Lyhne E.K."/>
            <person name="Kogle M.E."/>
            <person name="Kuo A."/>
            <person name="Riley R."/>
            <person name="Clum A."/>
            <person name="Nolan M."/>
            <person name="Lipzen A."/>
            <person name="Salamov A."/>
            <person name="Henrissat B."/>
            <person name="Wiebenga A."/>
            <person name="De vries R.P."/>
            <person name="Grigoriev I.V."/>
            <person name="Mortensen U.H."/>
            <person name="Andersen M.R."/>
            <person name="Baker S.E."/>
        </authorList>
    </citation>
    <scope>NUCLEOTIDE SEQUENCE [LARGE SCALE GENOMIC DNA]</scope>
    <source>
        <strain evidence="10 11">CBS 114.80</strain>
    </source>
</reference>
<dbReference type="PANTHER" id="PTHR28124:SF1">
    <property type="entry name" value="DNA REPLICATION REGULATOR SLD2"/>
    <property type="match status" value="1"/>
</dbReference>
<dbReference type="CDD" id="cd22289">
    <property type="entry name" value="RecQL4_SLD2_NTD"/>
    <property type="match status" value="1"/>
</dbReference>
<evidence type="ECO:0000313" key="11">
    <source>
        <dbReference type="Proteomes" id="UP000248817"/>
    </source>
</evidence>
<dbReference type="EMBL" id="KZ825482">
    <property type="protein sequence ID" value="PYI33646.1"/>
    <property type="molecule type" value="Genomic_DNA"/>
</dbReference>
<name>A0A2V5JDC8_9EURO</name>
<dbReference type="GO" id="GO:0000727">
    <property type="term" value="P:double-strand break repair via break-induced replication"/>
    <property type="evidence" value="ECO:0007669"/>
    <property type="project" value="TreeGrafter"/>
</dbReference>
<comment type="similarity">
    <text evidence="2 8">Belongs to the SLD2 family.</text>
</comment>
<feature type="region of interest" description="Disordered" evidence="9">
    <location>
        <begin position="389"/>
        <end position="588"/>
    </location>
</feature>
<proteinExistence type="inferred from homology"/>
<feature type="compositionally biased region" description="Low complexity" evidence="9">
    <location>
        <begin position="389"/>
        <end position="404"/>
    </location>
</feature>
<keyword evidence="4 8" id="KW-0235">DNA replication</keyword>
<evidence type="ECO:0000256" key="5">
    <source>
        <dbReference type="ARBA" id="ARBA00023242"/>
    </source>
</evidence>
<feature type="region of interest" description="Disordered" evidence="9">
    <location>
        <begin position="296"/>
        <end position="347"/>
    </location>
</feature>